<feature type="transmembrane region" description="Helical" evidence="6">
    <location>
        <begin position="644"/>
        <end position="667"/>
    </location>
</feature>
<protein>
    <recommendedName>
        <fullName evidence="7">HMG box domain-containing protein</fullName>
    </recommendedName>
</protein>
<keyword evidence="6" id="KW-0812">Transmembrane</keyword>
<keyword evidence="4" id="KW-0175">Coiled coil</keyword>
<dbReference type="SMART" id="SM00398">
    <property type="entry name" value="HMG"/>
    <property type="match status" value="1"/>
</dbReference>
<feature type="region of interest" description="Disordered" evidence="5">
    <location>
        <begin position="1303"/>
        <end position="1370"/>
    </location>
</feature>
<evidence type="ECO:0000256" key="6">
    <source>
        <dbReference type="SAM" id="Phobius"/>
    </source>
</evidence>
<dbReference type="SUPFAM" id="SSF47095">
    <property type="entry name" value="HMG-box"/>
    <property type="match status" value="1"/>
</dbReference>
<feature type="transmembrane region" description="Helical" evidence="6">
    <location>
        <begin position="401"/>
        <end position="424"/>
    </location>
</feature>
<keyword evidence="1 3" id="KW-0238">DNA-binding</keyword>
<comment type="caution">
    <text evidence="8">The sequence shown here is derived from an EMBL/GenBank/DDBJ whole genome shotgun (WGS) entry which is preliminary data.</text>
</comment>
<keyword evidence="6" id="KW-1133">Transmembrane helix</keyword>
<evidence type="ECO:0000256" key="3">
    <source>
        <dbReference type="PROSITE-ProRule" id="PRU00267"/>
    </source>
</evidence>
<dbReference type="GO" id="GO:0003677">
    <property type="term" value="F:DNA binding"/>
    <property type="evidence" value="ECO:0007669"/>
    <property type="project" value="UniProtKB-UniRule"/>
</dbReference>
<gene>
    <name evidence="8" type="ORF">ACHAW5_000028</name>
</gene>
<feature type="compositionally biased region" description="Low complexity" evidence="5">
    <location>
        <begin position="824"/>
        <end position="834"/>
    </location>
</feature>
<evidence type="ECO:0000256" key="1">
    <source>
        <dbReference type="ARBA" id="ARBA00023125"/>
    </source>
</evidence>
<feature type="compositionally biased region" description="Basic and acidic residues" evidence="5">
    <location>
        <begin position="1303"/>
        <end position="1336"/>
    </location>
</feature>
<feature type="transmembrane region" description="Helical" evidence="6">
    <location>
        <begin position="445"/>
        <end position="465"/>
    </location>
</feature>
<keyword evidence="6" id="KW-0472">Membrane</keyword>
<evidence type="ECO:0000256" key="2">
    <source>
        <dbReference type="ARBA" id="ARBA00023242"/>
    </source>
</evidence>
<feature type="DNA-binding region" description="HMG box" evidence="3">
    <location>
        <begin position="1008"/>
        <end position="1076"/>
    </location>
</feature>
<evidence type="ECO:0000256" key="5">
    <source>
        <dbReference type="SAM" id="MobiDB-lite"/>
    </source>
</evidence>
<evidence type="ECO:0000256" key="4">
    <source>
        <dbReference type="SAM" id="Coils"/>
    </source>
</evidence>
<reference evidence="8 9" key="1">
    <citation type="submission" date="2024-10" db="EMBL/GenBank/DDBJ databases">
        <title>Updated reference genomes for cyclostephanoid diatoms.</title>
        <authorList>
            <person name="Roberts W.R."/>
            <person name="Alverson A.J."/>
        </authorList>
    </citation>
    <scope>NUCLEOTIDE SEQUENCE [LARGE SCALE GENOMIC DNA]</scope>
    <source>
        <strain evidence="8 9">AJA276-08</strain>
    </source>
</reference>
<feature type="compositionally biased region" description="Acidic residues" evidence="5">
    <location>
        <begin position="752"/>
        <end position="770"/>
    </location>
</feature>
<feature type="transmembrane region" description="Helical" evidence="6">
    <location>
        <begin position="518"/>
        <end position="538"/>
    </location>
</feature>
<feature type="compositionally biased region" description="Acidic residues" evidence="5">
    <location>
        <begin position="1338"/>
        <end position="1347"/>
    </location>
</feature>
<feature type="compositionally biased region" description="Polar residues" evidence="5">
    <location>
        <begin position="908"/>
        <end position="918"/>
    </location>
</feature>
<feature type="region of interest" description="Disordered" evidence="5">
    <location>
        <begin position="1572"/>
        <end position="1593"/>
    </location>
</feature>
<feature type="coiled-coil region" evidence="4">
    <location>
        <begin position="1263"/>
        <end position="1290"/>
    </location>
</feature>
<feature type="domain" description="HMG box" evidence="7">
    <location>
        <begin position="1008"/>
        <end position="1076"/>
    </location>
</feature>
<evidence type="ECO:0000313" key="9">
    <source>
        <dbReference type="Proteomes" id="UP001530315"/>
    </source>
</evidence>
<accession>A0ABD3QQS4</accession>
<dbReference type="PANTHER" id="PTHR46040:SF3">
    <property type="entry name" value="HIGH MOBILITY GROUP PROTEIN 2"/>
    <property type="match status" value="1"/>
</dbReference>
<feature type="compositionally biased region" description="Basic and acidic residues" evidence="5">
    <location>
        <begin position="1514"/>
        <end position="1523"/>
    </location>
</feature>
<dbReference type="InterPro" id="IPR009071">
    <property type="entry name" value="HMG_box_dom"/>
</dbReference>
<sequence length="1687" mass="181497">MALRLGGTYLLAGAALHSQSRASYHLSRMEMTASDAIALGTASDAEMVSSIVLEGESDVDSEEGLTSQSEAVELEYDAGREFLSSEVERATGRGYEYEAEEMREHGEGDASASSAHFAESGRAKLEYATLRARGEVEGERAIVDSGASAASWSGSAEATEVANVAEGEAIEYGAVAASDVASSLEDGEVVVEAESGAAEDAGAMAACAPVPVLNLVCEAIGSVVEIGYQSVAAFEGAKAAVEGISAATARGKERAELALAVEKREEASRLAMEAERLQVEADEEGAMAAADETRAEAMRVEAGEEEALGEELLEESEREEALAVVLDEKASEQYVMAARDESIAVEEESSAIASQLESEELMSKSASEEFESLAERTDAMSKNAEADGLLKQSVSYGIRSLGFLIHSIVTAGLVTYVVVMKGFLKTVVPGVGRLWNGEHRLSAVHIHEGICDFLIHLGILIGTIASMPNQLINFEGISAPLRIRALFYFAVVAGVIESIAKAVVAGSAIVLFSQLVHLLPVCMMELLIVMVLFGQGVFDEINLVHMQPVLIWGILLLLKCISSWVVKSIAENTKHKQNRRHIDEGECDFLHAKDRRSKEMCSPADVNMEYGSMEDGSILHENGDISNKKYNSSSTFLERCRKTLFDYCGGLGLSSDLLVLSLMVAILRHCWPLLKVLHPVAMTFLGTINAWVSLPALIAATVVLVDCASKLELNDSTAAAHGVDRGWGDNSRSSSGVTRASSVESSDCVATSDDEDEDEDEDENDDDDEEKIPTAVPVEGGNDEHGVGGGGPPRPLPPPSLSSTTSGSRHPHGNGDGDRRGRGSHSSSRSAAAAHRNRQVHIPPIGSPGLLMLPSPVNAPEGGQQRHLVVVPNDRTGEREEYLLPSTVFRESMKAGGYTIGLRRGSQGAPSRGTSTERTVGDMFDCDAGPGMYIHFPELLPVELWDRRMGDEERRGVDARQARGEAEDVETGGRLRGEGGGVDGAASSDVIGLRDADVLSSSPQKAGPKGARSSYIFFTNVQRPLMMVQFPGMKFTEQGVIMGERWRALTPEEKRPYEEMANADKERHARETREYIKGVRREMEAGTTRTEDAPSMEGDQVKVQRSSVVKEVSNDASEDSRAEEIGDEEILTTVKEEGEIRGQRLVDAVILSLSRKLGEKSSRRATRLEVSVPSAEDKTEAVASVVTAHVDPIPSISRHASPDLTLDELPRFLSPPTFPQTRRHPRPHVPMSFLDMIPVSLTATYPSSYVTKRRAYALAVQAREDAIVAAQEAKDDADDAEEKYLAHIEAWDRMLEYQKGQIAKREVEWRRERESSDAAEKEVGEGSRDDSRKVVAEDSSDGVEEGNNECMEKNVRPTTPPPEDPMECMPPRPQRPGPPLIIPIPDIPTPPSPPPVVMSDDDNDRQVEMEGIDCDSSVVSMMVPKVDQKLLRHLDQSCFLPTMLGRYLGLLSNHIADPQFCGVLAPGIAGNTVGGGTGLATSYPGGGRGAVPVRGGGSSRNYLVGVGSKSGVDQSEKKSSAKEKVAVPDEITSSEAVACPAVAVAAVASADLSTVPGDNSLPSPAFAKEKRLLSDVSMTPPSDKKNKKQKRGTTFLLTTGDRNTSATEIASGSAGSEFPDGWLIKTYRRSGGETIGKTDRFWFSPGRNIRFRAKKHAKAFVAILNEPGIEGDEDKAAEIYKTRGLHF</sequence>
<dbReference type="InterPro" id="IPR036910">
    <property type="entry name" value="HMG_box_dom_sf"/>
</dbReference>
<organism evidence="8 9">
    <name type="scientific">Stephanodiscus triporus</name>
    <dbReference type="NCBI Taxonomy" id="2934178"/>
    <lineage>
        <taxon>Eukaryota</taxon>
        <taxon>Sar</taxon>
        <taxon>Stramenopiles</taxon>
        <taxon>Ochrophyta</taxon>
        <taxon>Bacillariophyta</taxon>
        <taxon>Coscinodiscophyceae</taxon>
        <taxon>Thalassiosirophycidae</taxon>
        <taxon>Stephanodiscales</taxon>
        <taxon>Stephanodiscaceae</taxon>
        <taxon>Stephanodiscus</taxon>
    </lineage>
</organism>
<keyword evidence="2 3" id="KW-0539">Nucleus</keyword>
<proteinExistence type="predicted"/>
<feature type="compositionally biased region" description="Low complexity" evidence="5">
    <location>
        <begin position="731"/>
        <end position="746"/>
    </location>
</feature>
<dbReference type="Pfam" id="PF00505">
    <property type="entry name" value="HMG_box"/>
    <property type="match status" value="1"/>
</dbReference>
<feature type="compositionally biased region" description="Basic and acidic residues" evidence="5">
    <location>
        <begin position="1083"/>
        <end position="1092"/>
    </location>
</feature>
<feature type="coiled-coil region" evidence="4">
    <location>
        <begin position="257"/>
        <end position="284"/>
    </location>
</feature>
<feature type="compositionally biased region" description="Pro residues" evidence="5">
    <location>
        <begin position="1358"/>
        <end position="1370"/>
    </location>
</feature>
<feature type="transmembrane region" description="Helical" evidence="6">
    <location>
        <begin position="485"/>
        <end position="511"/>
    </location>
</feature>
<dbReference type="SUPFAM" id="SSF54171">
    <property type="entry name" value="DNA-binding domain"/>
    <property type="match status" value="1"/>
</dbReference>
<feature type="region of interest" description="Disordered" evidence="5">
    <location>
        <begin position="721"/>
        <end position="864"/>
    </location>
</feature>
<feature type="region of interest" description="Disordered" evidence="5">
    <location>
        <begin position="954"/>
        <end position="987"/>
    </location>
</feature>
<dbReference type="PROSITE" id="PS50118">
    <property type="entry name" value="HMG_BOX_2"/>
    <property type="match status" value="1"/>
</dbReference>
<feature type="compositionally biased region" description="Basic and acidic residues" evidence="5">
    <location>
        <begin position="954"/>
        <end position="977"/>
    </location>
</feature>
<dbReference type="PANTHER" id="PTHR46040">
    <property type="entry name" value="HIGH MOBILITY GROUP PROTEIN 2"/>
    <property type="match status" value="1"/>
</dbReference>
<dbReference type="InterPro" id="IPR016177">
    <property type="entry name" value="DNA-bd_dom_sf"/>
</dbReference>
<dbReference type="Proteomes" id="UP001530315">
    <property type="component" value="Unassembled WGS sequence"/>
</dbReference>
<name>A0ABD3QQS4_9STRA</name>
<dbReference type="Gene3D" id="1.10.30.10">
    <property type="entry name" value="High mobility group box domain"/>
    <property type="match status" value="1"/>
</dbReference>
<feature type="region of interest" description="Disordered" evidence="5">
    <location>
        <begin position="900"/>
        <end position="920"/>
    </location>
</feature>
<dbReference type="GO" id="GO:0005634">
    <property type="term" value="C:nucleus"/>
    <property type="evidence" value="ECO:0007669"/>
    <property type="project" value="UniProtKB-UniRule"/>
</dbReference>
<keyword evidence="9" id="KW-1185">Reference proteome</keyword>
<evidence type="ECO:0000259" key="7">
    <source>
        <dbReference type="PROSITE" id="PS50118"/>
    </source>
</evidence>
<dbReference type="InterPro" id="IPR051965">
    <property type="entry name" value="ChromReg_NeuronalGeneExpr"/>
</dbReference>
<dbReference type="EMBL" id="JALLAZ020000148">
    <property type="protein sequence ID" value="KAL3802306.1"/>
    <property type="molecule type" value="Genomic_DNA"/>
</dbReference>
<feature type="transmembrane region" description="Helical" evidence="6">
    <location>
        <begin position="550"/>
        <end position="570"/>
    </location>
</feature>
<evidence type="ECO:0000313" key="8">
    <source>
        <dbReference type="EMBL" id="KAL3802306.1"/>
    </source>
</evidence>
<feature type="region of interest" description="Disordered" evidence="5">
    <location>
        <begin position="1083"/>
        <end position="1123"/>
    </location>
</feature>
<feature type="region of interest" description="Disordered" evidence="5">
    <location>
        <begin position="1504"/>
        <end position="1523"/>
    </location>
</feature>